<evidence type="ECO:0008006" key="4">
    <source>
        <dbReference type="Google" id="ProtNLM"/>
    </source>
</evidence>
<dbReference type="KEGG" id="pvac:HC248_00174"/>
<protein>
    <recommendedName>
        <fullName evidence="4">Transmembrane protein</fullName>
    </recommendedName>
</protein>
<feature type="signal peptide" evidence="1">
    <location>
        <begin position="1"/>
        <end position="33"/>
    </location>
</feature>
<evidence type="ECO:0000313" key="2">
    <source>
        <dbReference type="EMBL" id="QJC54912.1"/>
    </source>
</evidence>
<evidence type="ECO:0000313" key="3">
    <source>
        <dbReference type="Proteomes" id="UP000502041"/>
    </source>
</evidence>
<dbReference type="Proteomes" id="UP000502041">
    <property type="component" value="Chromosome"/>
</dbReference>
<dbReference type="PROSITE" id="PS51257">
    <property type="entry name" value="PROKAR_LIPOPROTEIN"/>
    <property type="match status" value="1"/>
</dbReference>
<keyword evidence="1" id="KW-0732">Signal</keyword>
<feature type="chain" id="PRO_5026003426" description="Transmembrane protein" evidence="1">
    <location>
        <begin position="34"/>
        <end position="183"/>
    </location>
</feature>
<name>A0A6H2H4W0_9BURK</name>
<reference evidence="2 3" key="1">
    <citation type="submission" date="2020-04" db="EMBL/GenBank/DDBJ databases">
        <title>Complete genome of a Psychrophilic, Marine, Gas Vacuolate Bacterium Polaromonas vacuolata KCTC 22033T.</title>
        <authorList>
            <person name="Hwang K."/>
            <person name="Kim K.M."/>
        </authorList>
    </citation>
    <scope>NUCLEOTIDE SEQUENCE [LARGE SCALE GENOMIC DNA]</scope>
    <source>
        <strain evidence="2 3">KCTC 22033</strain>
    </source>
</reference>
<gene>
    <name evidence="2" type="ORF">HC248_00174</name>
</gene>
<dbReference type="EMBL" id="CP051461">
    <property type="protein sequence ID" value="QJC54912.1"/>
    <property type="molecule type" value="Genomic_DNA"/>
</dbReference>
<dbReference type="AlphaFoldDB" id="A0A6H2H4W0"/>
<keyword evidence="3" id="KW-1185">Reference proteome</keyword>
<organism evidence="2 3">
    <name type="scientific">Polaromonas vacuolata</name>
    <dbReference type="NCBI Taxonomy" id="37448"/>
    <lineage>
        <taxon>Bacteria</taxon>
        <taxon>Pseudomonadati</taxon>
        <taxon>Pseudomonadota</taxon>
        <taxon>Betaproteobacteria</taxon>
        <taxon>Burkholderiales</taxon>
        <taxon>Comamonadaceae</taxon>
        <taxon>Polaromonas</taxon>
    </lineage>
</organism>
<sequence length="183" mass="19044">MSTLKFSSLSRRSALVASFATVLLLSACSPALNWRDVRTEDTGLGFLMPCKPDAAKKTLPMGEQLAELKLLSCTAGGATFAVASADITNAAATSAVLAQWQAAALANIQAGPSAVSSPFKLLGASTEPAAVMVKAQGKRPDGVPTNSQTVYFAQGSRVFQVVIYAEKIAPEAAQTFFSSLKLE</sequence>
<proteinExistence type="predicted"/>
<accession>A0A6H2H4W0</accession>
<evidence type="ECO:0000256" key="1">
    <source>
        <dbReference type="SAM" id="SignalP"/>
    </source>
</evidence>